<dbReference type="InterPro" id="IPR049900">
    <property type="entry name" value="PKS_mFAS_DH"/>
</dbReference>
<proteinExistence type="predicted"/>
<dbReference type="InterPro" id="IPR042104">
    <property type="entry name" value="PKS_dehydratase_sf"/>
</dbReference>
<dbReference type="PROSITE" id="PS52004">
    <property type="entry name" value="KS3_2"/>
    <property type="match status" value="1"/>
</dbReference>
<dbReference type="Gene3D" id="3.90.180.10">
    <property type="entry name" value="Medium-chain alcohol dehydrogenases, catalytic domain"/>
    <property type="match status" value="1"/>
</dbReference>
<feature type="region of interest" description="N-terminal hotdog fold" evidence="6">
    <location>
        <begin position="934"/>
        <end position="1068"/>
    </location>
</feature>
<dbReference type="InterPro" id="IPR049551">
    <property type="entry name" value="PKS_DH_C"/>
</dbReference>
<dbReference type="InterPro" id="IPR016035">
    <property type="entry name" value="Acyl_Trfase/lysoPLipase"/>
</dbReference>
<feature type="active site" description="Proton donor; for dehydratase activity" evidence="6">
    <location>
        <position position="1162"/>
    </location>
</feature>
<dbReference type="GO" id="GO:1901336">
    <property type="term" value="P:lactone biosynthetic process"/>
    <property type="evidence" value="ECO:0007669"/>
    <property type="project" value="UniProtKB-ARBA"/>
</dbReference>
<dbReference type="InterPro" id="IPR014043">
    <property type="entry name" value="Acyl_transferase_dom"/>
</dbReference>
<keyword evidence="1" id="KW-0596">Phosphopantetheine</keyword>
<dbReference type="Gene3D" id="3.40.47.10">
    <property type="match status" value="1"/>
</dbReference>
<feature type="domain" description="Carrier" evidence="7">
    <location>
        <begin position="2300"/>
        <end position="2380"/>
    </location>
</feature>
<dbReference type="SMART" id="SM00827">
    <property type="entry name" value="PKS_AT"/>
    <property type="match status" value="1"/>
</dbReference>
<dbReference type="FunFam" id="3.40.50.720:FF:000209">
    <property type="entry name" value="Polyketide synthase Pks12"/>
    <property type="match status" value="1"/>
</dbReference>
<dbReference type="InterPro" id="IPR001227">
    <property type="entry name" value="Ac_transferase_dom_sf"/>
</dbReference>
<dbReference type="Proteomes" id="UP000799778">
    <property type="component" value="Unassembled WGS sequence"/>
</dbReference>
<evidence type="ECO:0000259" key="9">
    <source>
        <dbReference type="PROSITE" id="PS52019"/>
    </source>
</evidence>
<evidence type="ECO:0000313" key="10">
    <source>
        <dbReference type="EMBL" id="KAF2014709.1"/>
    </source>
</evidence>
<evidence type="ECO:0000256" key="4">
    <source>
        <dbReference type="ARBA" id="ARBA00023002"/>
    </source>
</evidence>
<dbReference type="InterPro" id="IPR013154">
    <property type="entry name" value="ADH-like_N"/>
</dbReference>
<dbReference type="Pfam" id="PF08659">
    <property type="entry name" value="KR"/>
    <property type="match status" value="1"/>
</dbReference>
<dbReference type="InterPro" id="IPR016036">
    <property type="entry name" value="Malonyl_transacylase_ACP-bd"/>
</dbReference>
<dbReference type="Pfam" id="PF23297">
    <property type="entry name" value="ACP_SdgA_C"/>
    <property type="match status" value="1"/>
</dbReference>
<dbReference type="Pfam" id="PF14765">
    <property type="entry name" value="PS-DH"/>
    <property type="match status" value="1"/>
</dbReference>
<accession>A0A6A5XP82</accession>
<keyword evidence="11" id="KW-1185">Reference proteome</keyword>
<sequence length="2385" mass="260853">MEPIAVIGVGLRFPQDAVDSEAFWEMLMKKQCSTSEWPSDRLNVDAFHNPARRETSSIAARGAHFLRDDPALFDASFFSITSAEAAALDPQQCLLLETTYQAFENAGITLEALRGSKTGVYAGTMCNDHKHESLKDVDNIPKYAATGSSAAVLANRVSWFFDLAGPSLTLDTACSSSMIALHIACQGLMLNETSMAVVGGTNVLLAVEAPISMTRMGFLSPEARSYSFDNRANGYTRGEGVGVVVLKRLSDAIANNDTIRAVIRATGTNQDGYTPGITVPSPISQSRLIRETYEKAKLSPGSTKYFEAHGTGTFVGDPLEAASIGSVFRTHRSESDPIYVGTLKPNIGHLEGASGVAGLIKAILVTEKGILPPNANFERLNSSIAADNLNFLKFPTSPVSFPEEGIFRASVSSFGFGGSNAHAIVDDAFGYFREHGIVAHHSSSRQSGGIFTNGIHVPVIQEKILVWSANNEKALTKMNASFAKYFQSQDKARLSEHPEEDLAYTLASRRTHHDWRSYAIIESYDDLKDLTRIVSKPVKSKRGSGIAFVFTGQGAQYKGMGLHLLKYTVFHATLVRCNAAFASLGCKWSLFDVLQGDETMDIDHPSYSQPLCTALQIALVELLESFNIQPTHVTGHSSGEIAAAYTCGAISLESACRLAYFRGQYAGSLVDSTSNGSMLAVALSPSAVRPYLDQVNDQTQSLAIACINSPQNVTIGGPRSQILLLQTALDAKRIFCRELKTGVAYHTSQMEQIAGMYQEKIADLKPGTKDSQPTLMSSSVTGDWVSDREVLRESTYWVQNMVQSVRFADAMSTIFQEPSASGGKIEIAEVIEVGPHAALQRPITENLSSTHHVTRYTPVISRFDPTLRSVFELSGRLFSAGFPVRLDQVNSLDLSQEHKYKCLTNLPEYVFHHKEYAPRHTPPRIAKLRPHFPSPLLGAPTDWSAIERKWKRHLDIQQFPWLPDHKMNDVALFPASGMLAVAVEAVYHTAPQNSEIAGVRISNATFSNPIIIDTTPDIGGTQIETTLRSWSGVIGKESTYNEVSICVQQGQDWIQAFRCTIRAEYEESKLGLELNSNGHRRREKWQETYNSTAEACKHHVKTSQIYSHLSKMGMHYSSAFQGLDEVYWDRKQSAIGRISADKMKALSTDGAEHYFIHPAVLDSLFQLGWIIRSDGATNPIATSVPARIKSIWFSKEWLQGNNMKGQELRTCNKAVPHGFDGIDTSAIILDESGTVVAALDHLQTTMSARDHLEQDSSTSKRLCFGVETRPDSSLLESNQLLSVLQGSKTPRLDYMALLGHKNPEMKIFDITSDHTLLSNLLQHQETKSFEYGEYSCVNWTQSAREAVQKAFPDECASGRIGFVELELSSSAKTQGIASNSYDIALLSARSIKGSHTDQQLSFIRDMMKSGGKLLHTGLRPSWLLEASKDSWFGLYSKCKFSDECLLNDHELDDSDQASLLITTATADHEDAKGSAPFIIVIEDTEFQKLLARRLQTNMSSKWNIKATVTLLSQLPTTNVQANGRVIFLPETERAFLHGMKEADFASLKHLMNVGQELVWISKSNASQDAQPYQSMINGLARVLRSEYTSRDFTTISFDSSSTSNSIAEITLKILGASFASGQSMETEYFITDGIVRIPRVVHSETLDQTVFSKTTPHLTQQRIEDAGPLKLEIKNPGLFDTLRFVPLPEIPEPLLDDEVEVQALAFGLNFKDVVIALGRLPASALGCECSGVVTKVGRNSRFVPGDRVMMAQNGCFKTINRIHQDLAVKIPDILSFEEAAAIPIAGTTAYYSLVDRARLEKDETVLIHSGAGATGQMCIQVALSIGAKIYTTVGSLEKRDFLMEHYCIPKEQILYSRDTSFAHSIMVATEDKGVDVVVNSLSGDRLRASWEVIAPFGRFVELGRTEMIGNAKLAMAHFDKNVSFHAVATDDMGTLRPTMFNKFLSGIVNMIAERKANLPYPLEVMKLSEVEKGFRSLMSGKSTGKFVLKVEQGDIVKTWGVENNGKRLDANSTYVIAGGLGGLGRSAARWMVSKGARNLLLLSRSGHALPAATSLLQELRDKGAHIEAPPCDVTSEEQLAAVLAECAQTMPPIRGCLQGTMVLRDALFETMTYDDWNVSTQAKIATSINLDKLLPAGMDFFIFLSSLSGIVGTTGQANYAAGNTFQDALAQSRIDKGERAIAIDLGAMNKVGVIAENEHLGKVARNTMLPVEEEELLALLDHYCLLEDRVSGSPQTLVGLPTGSAEQSAEAQLPAAYAHSLFSHIRKLGRDESGNSSTAGTGNENEDYGRQFKAAGSLAEAAAIVMKGFVKKLSRTLSLTAEDIDTTKALHQYGVDSLVAVELRNWFGKEFASNVAVFNIVGAASILAVGDLVAKASTLRSKDDD</sequence>
<dbReference type="Gene3D" id="3.40.366.10">
    <property type="entry name" value="Malonyl-Coenzyme A Acyl Carrier Protein, domain 2"/>
    <property type="match status" value="1"/>
</dbReference>
<name>A0A6A5XP82_9PLEO</name>
<dbReference type="InterPro" id="IPR036736">
    <property type="entry name" value="ACP-like_sf"/>
</dbReference>
<dbReference type="PROSITE" id="PS52019">
    <property type="entry name" value="PKS_MFAS_DH"/>
    <property type="match status" value="1"/>
</dbReference>
<dbReference type="InterPro" id="IPR013968">
    <property type="entry name" value="PKS_KR"/>
</dbReference>
<dbReference type="Pfam" id="PF00109">
    <property type="entry name" value="ketoacyl-synt"/>
    <property type="match status" value="1"/>
</dbReference>
<dbReference type="InterPro" id="IPR014031">
    <property type="entry name" value="Ketoacyl_synth_C"/>
</dbReference>
<dbReference type="InterPro" id="IPR050091">
    <property type="entry name" value="PKS_NRPS_Biosynth_Enz"/>
</dbReference>
<reference evidence="10" key="1">
    <citation type="journal article" date="2020" name="Stud. Mycol.">
        <title>101 Dothideomycetes genomes: a test case for predicting lifestyles and emergence of pathogens.</title>
        <authorList>
            <person name="Haridas S."/>
            <person name="Albert R."/>
            <person name="Binder M."/>
            <person name="Bloem J."/>
            <person name="Labutti K."/>
            <person name="Salamov A."/>
            <person name="Andreopoulos B."/>
            <person name="Baker S."/>
            <person name="Barry K."/>
            <person name="Bills G."/>
            <person name="Bluhm B."/>
            <person name="Cannon C."/>
            <person name="Castanera R."/>
            <person name="Culley D."/>
            <person name="Daum C."/>
            <person name="Ezra D."/>
            <person name="Gonzalez J."/>
            <person name="Henrissat B."/>
            <person name="Kuo A."/>
            <person name="Liang C."/>
            <person name="Lipzen A."/>
            <person name="Lutzoni F."/>
            <person name="Magnuson J."/>
            <person name="Mondo S."/>
            <person name="Nolan M."/>
            <person name="Ohm R."/>
            <person name="Pangilinan J."/>
            <person name="Park H.-J."/>
            <person name="Ramirez L."/>
            <person name="Alfaro M."/>
            <person name="Sun H."/>
            <person name="Tritt A."/>
            <person name="Yoshinaga Y."/>
            <person name="Zwiers L.-H."/>
            <person name="Turgeon B."/>
            <person name="Goodwin S."/>
            <person name="Spatafora J."/>
            <person name="Crous P."/>
            <person name="Grigoriev I."/>
        </authorList>
    </citation>
    <scope>NUCLEOTIDE SEQUENCE</scope>
    <source>
        <strain evidence="10">CBS 175.79</strain>
    </source>
</reference>
<dbReference type="InterPro" id="IPR032821">
    <property type="entry name" value="PKS_assoc"/>
</dbReference>
<evidence type="ECO:0000313" key="11">
    <source>
        <dbReference type="Proteomes" id="UP000799778"/>
    </source>
</evidence>
<dbReference type="InterPro" id="IPR057326">
    <property type="entry name" value="KR_dom"/>
</dbReference>
<dbReference type="GO" id="GO:0016491">
    <property type="term" value="F:oxidoreductase activity"/>
    <property type="evidence" value="ECO:0007669"/>
    <property type="project" value="UniProtKB-KW"/>
</dbReference>
<dbReference type="Pfam" id="PF00698">
    <property type="entry name" value="Acyl_transf_1"/>
    <property type="match status" value="1"/>
</dbReference>
<dbReference type="SMART" id="SM00823">
    <property type="entry name" value="PKS_PP"/>
    <property type="match status" value="1"/>
</dbReference>
<dbReference type="Pfam" id="PF08240">
    <property type="entry name" value="ADH_N"/>
    <property type="match status" value="1"/>
</dbReference>
<dbReference type="Gene3D" id="1.10.1200.10">
    <property type="entry name" value="ACP-like"/>
    <property type="match status" value="1"/>
</dbReference>
<dbReference type="PANTHER" id="PTHR43775:SF29">
    <property type="entry name" value="ASPERFURANONE POLYKETIDE SYNTHASE AFOG-RELATED"/>
    <property type="match status" value="1"/>
</dbReference>
<evidence type="ECO:0000256" key="3">
    <source>
        <dbReference type="ARBA" id="ARBA00022679"/>
    </source>
</evidence>
<evidence type="ECO:0000256" key="5">
    <source>
        <dbReference type="ARBA" id="ARBA00023268"/>
    </source>
</evidence>
<dbReference type="Pfam" id="PF13602">
    <property type="entry name" value="ADH_zinc_N_2"/>
    <property type="match status" value="1"/>
</dbReference>
<dbReference type="InterPro" id="IPR014030">
    <property type="entry name" value="Ketoacyl_synth_N"/>
</dbReference>
<dbReference type="InterPro" id="IPR049552">
    <property type="entry name" value="PKS_DH_N"/>
</dbReference>
<dbReference type="InterPro" id="IPR018201">
    <property type="entry name" value="Ketoacyl_synth_AS"/>
</dbReference>
<dbReference type="InterPro" id="IPR036291">
    <property type="entry name" value="NAD(P)-bd_dom_sf"/>
</dbReference>
<dbReference type="PROSITE" id="PS00606">
    <property type="entry name" value="KS3_1"/>
    <property type="match status" value="1"/>
</dbReference>
<dbReference type="PANTHER" id="PTHR43775">
    <property type="entry name" value="FATTY ACID SYNTHASE"/>
    <property type="match status" value="1"/>
</dbReference>
<dbReference type="InterPro" id="IPR056501">
    <property type="entry name" value="NAD-bd_HRPKS_sdrA"/>
</dbReference>
<dbReference type="SUPFAM" id="SSF53901">
    <property type="entry name" value="Thiolase-like"/>
    <property type="match status" value="1"/>
</dbReference>
<dbReference type="InterPro" id="IPR016039">
    <property type="entry name" value="Thiolase-like"/>
</dbReference>
<organism evidence="10 11">
    <name type="scientific">Aaosphaeria arxii CBS 175.79</name>
    <dbReference type="NCBI Taxonomy" id="1450172"/>
    <lineage>
        <taxon>Eukaryota</taxon>
        <taxon>Fungi</taxon>
        <taxon>Dikarya</taxon>
        <taxon>Ascomycota</taxon>
        <taxon>Pezizomycotina</taxon>
        <taxon>Dothideomycetes</taxon>
        <taxon>Pleosporomycetidae</taxon>
        <taxon>Pleosporales</taxon>
        <taxon>Pleosporales incertae sedis</taxon>
        <taxon>Aaosphaeria</taxon>
    </lineage>
</organism>
<gene>
    <name evidence="10" type="ORF">BU24DRAFT_463471</name>
</gene>
<dbReference type="SUPFAM" id="SSF47336">
    <property type="entry name" value="ACP-like"/>
    <property type="match status" value="1"/>
</dbReference>
<dbReference type="InterPro" id="IPR011032">
    <property type="entry name" value="GroES-like_sf"/>
</dbReference>
<dbReference type="InterPro" id="IPR009081">
    <property type="entry name" value="PP-bd_ACP"/>
</dbReference>
<dbReference type="CDD" id="cd05195">
    <property type="entry name" value="enoyl_red"/>
    <property type="match status" value="1"/>
</dbReference>
<dbReference type="SMART" id="SM00826">
    <property type="entry name" value="PKS_DH"/>
    <property type="match status" value="1"/>
</dbReference>
<feature type="domain" description="Ketosynthase family 3 (KS3)" evidence="8">
    <location>
        <begin position="1"/>
        <end position="427"/>
    </location>
</feature>
<dbReference type="SUPFAM" id="SSF51735">
    <property type="entry name" value="NAD(P)-binding Rossmann-fold domains"/>
    <property type="match status" value="2"/>
</dbReference>
<dbReference type="RefSeq" id="XP_033383048.1">
    <property type="nucleotide sequence ID" value="XM_033532126.1"/>
</dbReference>
<keyword evidence="5" id="KW-0511">Multifunctional enzyme</keyword>
<dbReference type="InterPro" id="IPR020841">
    <property type="entry name" value="PKS_Beta-ketoAc_synthase_dom"/>
</dbReference>
<dbReference type="Pfam" id="PF23114">
    <property type="entry name" value="NAD-bd_HRPKS_sdrA"/>
    <property type="match status" value="1"/>
</dbReference>
<dbReference type="InterPro" id="IPR020806">
    <property type="entry name" value="PKS_PP-bd"/>
</dbReference>
<evidence type="ECO:0000256" key="1">
    <source>
        <dbReference type="ARBA" id="ARBA00022450"/>
    </source>
</evidence>
<keyword evidence="3" id="KW-0808">Transferase</keyword>
<dbReference type="Pfam" id="PF21089">
    <property type="entry name" value="PKS_DH_N"/>
    <property type="match status" value="1"/>
</dbReference>
<feature type="domain" description="PKS/mFAS DH" evidence="9">
    <location>
        <begin position="934"/>
        <end position="1253"/>
    </location>
</feature>
<dbReference type="GO" id="GO:0031177">
    <property type="term" value="F:phosphopantetheine binding"/>
    <property type="evidence" value="ECO:0007669"/>
    <property type="project" value="InterPro"/>
</dbReference>
<protein>
    <submittedName>
        <fullName evidence="10">Ketoacyl-synt-domain-containing protein</fullName>
    </submittedName>
</protein>
<dbReference type="Gene3D" id="3.10.129.110">
    <property type="entry name" value="Polyketide synthase dehydratase"/>
    <property type="match status" value="1"/>
</dbReference>
<evidence type="ECO:0000259" key="7">
    <source>
        <dbReference type="PROSITE" id="PS50075"/>
    </source>
</evidence>
<evidence type="ECO:0000256" key="6">
    <source>
        <dbReference type="PROSITE-ProRule" id="PRU01363"/>
    </source>
</evidence>
<dbReference type="SMART" id="SM00829">
    <property type="entry name" value="PKS_ER"/>
    <property type="match status" value="1"/>
</dbReference>
<dbReference type="SUPFAM" id="SSF50129">
    <property type="entry name" value="GroES-like"/>
    <property type="match status" value="1"/>
</dbReference>
<dbReference type="GO" id="GO:0030639">
    <property type="term" value="P:polyketide biosynthetic process"/>
    <property type="evidence" value="ECO:0007669"/>
    <property type="project" value="UniProtKB-ARBA"/>
</dbReference>
<dbReference type="GO" id="GO:0004312">
    <property type="term" value="F:fatty acid synthase activity"/>
    <property type="evidence" value="ECO:0007669"/>
    <property type="project" value="TreeGrafter"/>
</dbReference>
<evidence type="ECO:0000259" key="8">
    <source>
        <dbReference type="PROSITE" id="PS52004"/>
    </source>
</evidence>
<dbReference type="SMART" id="SM00822">
    <property type="entry name" value="PKS_KR"/>
    <property type="match status" value="1"/>
</dbReference>
<dbReference type="InterPro" id="IPR006162">
    <property type="entry name" value="Ppantetheine_attach_site"/>
</dbReference>
<dbReference type="EMBL" id="ML978070">
    <property type="protein sequence ID" value="KAF2014709.1"/>
    <property type="molecule type" value="Genomic_DNA"/>
</dbReference>
<dbReference type="CDD" id="cd00833">
    <property type="entry name" value="PKS"/>
    <property type="match status" value="1"/>
</dbReference>
<keyword evidence="2" id="KW-0597">Phosphoprotein</keyword>
<dbReference type="GO" id="GO:0006633">
    <property type="term" value="P:fatty acid biosynthetic process"/>
    <property type="evidence" value="ECO:0007669"/>
    <property type="project" value="InterPro"/>
</dbReference>
<dbReference type="OrthoDB" id="329835at2759"/>
<dbReference type="CDD" id="cd05274">
    <property type="entry name" value="KR_FAS_SDR_x"/>
    <property type="match status" value="1"/>
</dbReference>
<dbReference type="InterPro" id="IPR020807">
    <property type="entry name" value="PKS_DH"/>
</dbReference>
<dbReference type="Pfam" id="PF16197">
    <property type="entry name" value="KAsynt_C_assoc"/>
    <property type="match status" value="1"/>
</dbReference>
<dbReference type="GeneID" id="54289523"/>
<dbReference type="Gene3D" id="3.40.50.720">
    <property type="entry name" value="NAD(P)-binding Rossmann-like Domain"/>
    <property type="match status" value="2"/>
</dbReference>
<dbReference type="SUPFAM" id="SSF52151">
    <property type="entry name" value="FabD/lysophospholipase-like"/>
    <property type="match status" value="1"/>
</dbReference>
<dbReference type="PROSITE" id="PS00012">
    <property type="entry name" value="PHOSPHOPANTETHEINE"/>
    <property type="match status" value="1"/>
</dbReference>
<feature type="region of interest" description="C-terminal hotdog fold" evidence="6">
    <location>
        <begin position="1097"/>
        <end position="1253"/>
    </location>
</feature>
<feature type="active site" description="Proton acceptor; for dehydratase activity" evidence="6">
    <location>
        <position position="965"/>
    </location>
</feature>
<dbReference type="SUPFAM" id="SSF55048">
    <property type="entry name" value="Probable ACP-binding domain of malonyl-CoA ACP transacylase"/>
    <property type="match status" value="1"/>
</dbReference>
<dbReference type="PROSITE" id="PS50075">
    <property type="entry name" value="CARRIER"/>
    <property type="match status" value="1"/>
</dbReference>
<dbReference type="Pfam" id="PF02801">
    <property type="entry name" value="Ketoacyl-synt_C"/>
    <property type="match status" value="1"/>
</dbReference>
<keyword evidence="4" id="KW-0560">Oxidoreductase</keyword>
<dbReference type="SMART" id="SM00825">
    <property type="entry name" value="PKS_KS"/>
    <property type="match status" value="1"/>
</dbReference>
<evidence type="ECO:0000256" key="2">
    <source>
        <dbReference type="ARBA" id="ARBA00022553"/>
    </source>
</evidence>
<dbReference type="InterPro" id="IPR020843">
    <property type="entry name" value="ER"/>
</dbReference>
<dbReference type="GO" id="GO:0004315">
    <property type="term" value="F:3-oxoacyl-[acyl-carrier-protein] synthase activity"/>
    <property type="evidence" value="ECO:0007669"/>
    <property type="project" value="InterPro"/>
</dbReference>